<dbReference type="InterPro" id="IPR051908">
    <property type="entry name" value="Ribosomal_N-acetyltransferase"/>
</dbReference>
<feature type="compositionally biased region" description="Low complexity" evidence="1">
    <location>
        <begin position="161"/>
        <end position="173"/>
    </location>
</feature>
<dbReference type="SUPFAM" id="SSF55729">
    <property type="entry name" value="Acyl-CoA N-acyltransferases (Nat)"/>
    <property type="match status" value="1"/>
</dbReference>
<comment type="caution">
    <text evidence="3">The sequence shown here is derived from an EMBL/GenBank/DDBJ whole genome shotgun (WGS) entry which is preliminary data.</text>
</comment>
<dbReference type="GO" id="GO:0005737">
    <property type="term" value="C:cytoplasm"/>
    <property type="evidence" value="ECO:0007669"/>
    <property type="project" value="TreeGrafter"/>
</dbReference>
<feature type="compositionally biased region" description="Basic and acidic residues" evidence="1">
    <location>
        <begin position="32"/>
        <end position="73"/>
    </location>
</feature>
<feature type="region of interest" description="Disordered" evidence="1">
    <location>
        <begin position="1"/>
        <end position="184"/>
    </location>
</feature>
<sequence length="373" mass="41637">MDVQQAQWDPDRDHTPDRGGDRDPQHGWGWDRAPERGQVRDPQHGWSWDWDRAPHRNRVRDWDRASERGRGSDGSRGLGYQRDREPDLERAAQRGRGRDARPDPEHGRPRSTEPEAARSPQFGAAMDVRPGAAMDVRRARASDPQHDAVPDATCGAPPLPQQAAAPWPTQTPGAPVPPKERTGVVEGSRLRLRELLPADVDAVLAIFGDPRTTRVLGMRPFQRCDAAELVEQAMATARQQPRTRYRLGVSRAGSQELIGSVQLIVQRPSGSEAVRIGYRSAEVGIALRADEVSIGHSVEIGYLLGVLGFDRLHLHRMWASFMSHNETAQRAAEESGMVREGVLRHHGYADGTWHDIVQYSILEEDWAALLGRR</sequence>
<dbReference type="GO" id="GO:1990189">
    <property type="term" value="F:protein N-terminal-serine acetyltransferase activity"/>
    <property type="evidence" value="ECO:0007669"/>
    <property type="project" value="TreeGrafter"/>
</dbReference>
<feature type="compositionally biased region" description="Basic and acidic residues" evidence="1">
    <location>
        <begin position="135"/>
        <end position="149"/>
    </location>
</feature>
<feature type="compositionally biased region" description="Basic and acidic residues" evidence="1">
    <location>
        <begin position="9"/>
        <end position="25"/>
    </location>
</feature>
<gene>
    <name evidence="3" type="ORF">FHS42_001870</name>
</gene>
<dbReference type="AlphaFoldDB" id="A0A7W9Q726"/>
<accession>A0A7W9Q726</accession>
<dbReference type="Pfam" id="PF13302">
    <property type="entry name" value="Acetyltransf_3"/>
    <property type="match status" value="1"/>
</dbReference>
<dbReference type="PANTHER" id="PTHR43441">
    <property type="entry name" value="RIBOSOMAL-PROTEIN-SERINE ACETYLTRANSFERASE"/>
    <property type="match status" value="1"/>
</dbReference>
<protein>
    <submittedName>
        <fullName evidence="3">RimJ/RimL family protein N-acetyltransferase</fullName>
    </submittedName>
</protein>
<evidence type="ECO:0000313" key="4">
    <source>
        <dbReference type="Proteomes" id="UP000588098"/>
    </source>
</evidence>
<dbReference type="GO" id="GO:0008999">
    <property type="term" value="F:protein-N-terminal-alanine acetyltransferase activity"/>
    <property type="evidence" value="ECO:0007669"/>
    <property type="project" value="TreeGrafter"/>
</dbReference>
<dbReference type="EMBL" id="JACHJL010000003">
    <property type="protein sequence ID" value="MBB5934823.1"/>
    <property type="molecule type" value="Genomic_DNA"/>
</dbReference>
<name>A0A7W9Q726_9ACTN</name>
<keyword evidence="3" id="KW-0808">Transferase</keyword>
<dbReference type="Gene3D" id="3.40.630.30">
    <property type="match status" value="1"/>
</dbReference>
<feature type="domain" description="N-acetyltransferase" evidence="2">
    <location>
        <begin position="189"/>
        <end position="338"/>
    </location>
</feature>
<dbReference type="InterPro" id="IPR000182">
    <property type="entry name" value="GNAT_dom"/>
</dbReference>
<dbReference type="RefSeq" id="WP_184570574.1">
    <property type="nucleotide sequence ID" value="NZ_JACHJL010000003.1"/>
</dbReference>
<dbReference type="InterPro" id="IPR016181">
    <property type="entry name" value="Acyl_CoA_acyltransferase"/>
</dbReference>
<organism evidence="3 4">
    <name type="scientific">Streptomyces zagrosensis</name>
    <dbReference type="NCBI Taxonomy" id="1042984"/>
    <lineage>
        <taxon>Bacteria</taxon>
        <taxon>Bacillati</taxon>
        <taxon>Actinomycetota</taxon>
        <taxon>Actinomycetes</taxon>
        <taxon>Kitasatosporales</taxon>
        <taxon>Streptomycetaceae</taxon>
        <taxon>Streptomyces</taxon>
    </lineage>
</organism>
<evidence type="ECO:0000256" key="1">
    <source>
        <dbReference type="SAM" id="MobiDB-lite"/>
    </source>
</evidence>
<evidence type="ECO:0000259" key="2">
    <source>
        <dbReference type="Pfam" id="PF13302"/>
    </source>
</evidence>
<proteinExistence type="predicted"/>
<evidence type="ECO:0000313" key="3">
    <source>
        <dbReference type="EMBL" id="MBB5934823.1"/>
    </source>
</evidence>
<dbReference type="PANTHER" id="PTHR43441:SF11">
    <property type="entry name" value="RIBOSOMAL-PROTEIN-SERINE ACETYLTRANSFERASE"/>
    <property type="match status" value="1"/>
</dbReference>
<keyword evidence="4" id="KW-1185">Reference proteome</keyword>
<feature type="compositionally biased region" description="Basic and acidic residues" evidence="1">
    <location>
        <begin position="81"/>
        <end position="116"/>
    </location>
</feature>
<dbReference type="Proteomes" id="UP000588098">
    <property type="component" value="Unassembled WGS sequence"/>
</dbReference>
<reference evidence="3 4" key="1">
    <citation type="submission" date="2020-08" db="EMBL/GenBank/DDBJ databases">
        <title>Genomic Encyclopedia of Type Strains, Phase III (KMG-III): the genomes of soil and plant-associated and newly described type strains.</title>
        <authorList>
            <person name="Whitman W."/>
        </authorList>
    </citation>
    <scope>NUCLEOTIDE SEQUENCE [LARGE SCALE GENOMIC DNA]</scope>
    <source>
        <strain evidence="3 4">CECT 8305</strain>
    </source>
</reference>